<keyword evidence="5 6" id="KW-0472">Membrane</keyword>
<evidence type="ECO:0000256" key="3">
    <source>
        <dbReference type="ARBA" id="ARBA00022692"/>
    </source>
</evidence>
<feature type="transmembrane region" description="Helical" evidence="6">
    <location>
        <begin position="259"/>
        <end position="280"/>
    </location>
</feature>
<feature type="transmembrane region" description="Helical" evidence="6">
    <location>
        <begin position="136"/>
        <end position="156"/>
    </location>
</feature>
<accession>A0A6L7GAN4</accession>
<sequence length="308" mass="32652">MIAMALAEMTPSRPVAANTTPLWLLAMVTLWGLSWPATQIALLNVPPLWLAAFRFGSAGICLFAFLAAKGQLRLPKRADMPIVGSIGLMQMMTFTGLGMIAMTKTDTSHSVLLAYTTPLWSVLLGWLLFRDRPGRAQLAAVLTGVAGVALVCSPAETDWSSADARLGAAFLLIGAISWSLVILHVRRHRWVSSPLALAPWQMLLATVPLAGLAWGIEGAPHGITWSPELLVLLGFIGPVATSACFVISAEQGRRISAFAMSNFTLGVPLIGIASSVWLLGNRLSPVFLAGLVLVLAGVALAGLAARRR</sequence>
<evidence type="ECO:0000259" key="7">
    <source>
        <dbReference type="Pfam" id="PF00892"/>
    </source>
</evidence>
<dbReference type="InterPro" id="IPR037185">
    <property type="entry name" value="EmrE-like"/>
</dbReference>
<dbReference type="InterPro" id="IPR050638">
    <property type="entry name" value="AA-Vitamin_Transporters"/>
</dbReference>
<name>A0A6L7GAN4_9RHOB</name>
<keyword evidence="3 6" id="KW-0812">Transmembrane</keyword>
<dbReference type="GO" id="GO:0016020">
    <property type="term" value="C:membrane"/>
    <property type="evidence" value="ECO:0007669"/>
    <property type="project" value="UniProtKB-SubCell"/>
</dbReference>
<reference evidence="8 9" key="1">
    <citation type="submission" date="2019-12" db="EMBL/GenBank/DDBJ databases">
        <authorList>
            <person name="Li M."/>
        </authorList>
    </citation>
    <scope>NUCLEOTIDE SEQUENCE [LARGE SCALE GENOMIC DNA]</scope>
    <source>
        <strain evidence="8 9">GBMRC 2024</strain>
    </source>
</reference>
<keyword evidence="9" id="KW-1185">Reference proteome</keyword>
<dbReference type="PANTHER" id="PTHR32322:SF2">
    <property type="entry name" value="EAMA DOMAIN-CONTAINING PROTEIN"/>
    <property type="match status" value="1"/>
</dbReference>
<feature type="transmembrane region" description="Helical" evidence="6">
    <location>
        <begin position="286"/>
        <end position="305"/>
    </location>
</feature>
<dbReference type="Pfam" id="PF00892">
    <property type="entry name" value="EamA"/>
    <property type="match status" value="2"/>
</dbReference>
<dbReference type="Proteomes" id="UP000477911">
    <property type="component" value="Unassembled WGS sequence"/>
</dbReference>
<organism evidence="8 9">
    <name type="scientific">Pseudooceanicola albus</name>
    <dbReference type="NCBI Taxonomy" id="2692189"/>
    <lineage>
        <taxon>Bacteria</taxon>
        <taxon>Pseudomonadati</taxon>
        <taxon>Pseudomonadota</taxon>
        <taxon>Alphaproteobacteria</taxon>
        <taxon>Rhodobacterales</taxon>
        <taxon>Paracoccaceae</taxon>
        <taxon>Pseudooceanicola</taxon>
    </lineage>
</organism>
<feature type="transmembrane region" description="Helical" evidence="6">
    <location>
        <begin position="48"/>
        <end position="68"/>
    </location>
</feature>
<feature type="transmembrane region" description="Helical" evidence="6">
    <location>
        <begin position="228"/>
        <end position="247"/>
    </location>
</feature>
<comment type="similarity">
    <text evidence="2">Belongs to the EamA transporter family.</text>
</comment>
<feature type="domain" description="EamA" evidence="7">
    <location>
        <begin position="22"/>
        <end position="151"/>
    </location>
</feature>
<comment type="subcellular location">
    <subcellularLocation>
        <location evidence="1">Membrane</location>
        <topology evidence="1">Multi-pass membrane protein</topology>
    </subcellularLocation>
</comment>
<evidence type="ECO:0000256" key="5">
    <source>
        <dbReference type="ARBA" id="ARBA00023136"/>
    </source>
</evidence>
<comment type="caution">
    <text evidence="8">The sequence shown here is derived from an EMBL/GenBank/DDBJ whole genome shotgun (WGS) entry which is preliminary data.</text>
</comment>
<evidence type="ECO:0000256" key="4">
    <source>
        <dbReference type="ARBA" id="ARBA00022989"/>
    </source>
</evidence>
<feature type="transmembrane region" description="Helical" evidence="6">
    <location>
        <begin position="21"/>
        <end position="42"/>
    </location>
</feature>
<dbReference type="AlphaFoldDB" id="A0A6L7GAN4"/>
<evidence type="ECO:0000256" key="6">
    <source>
        <dbReference type="SAM" id="Phobius"/>
    </source>
</evidence>
<evidence type="ECO:0000256" key="2">
    <source>
        <dbReference type="ARBA" id="ARBA00007362"/>
    </source>
</evidence>
<keyword evidence="4 6" id="KW-1133">Transmembrane helix</keyword>
<feature type="transmembrane region" description="Helical" evidence="6">
    <location>
        <begin position="80"/>
        <end position="100"/>
    </location>
</feature>
<dbReference type="EMBL" id="WUMU01000026">
    <property type="protein sequence ID" value="MXN20360.1"/>
    <property type="molecule type" value="Genomic_DNA"/>
</dbReference>
<feature type="domain" description="EamA" evidence="7">
    <location>
        <begin position="166"/>
        <end position="301"/>
    </location>
</feature>
<proteinExistence type="inferred from homology"/>
<feature type="transmembrane region" description="Helical" evidence="6">
    <location>
        <begin position="168"/>
        <end position="185"/>
    </location>
</feature>
<dbReference type="SUPFAM" id="SSF103481">
    <property type="entry name" value="Multidrug resistance efflux transporter EmrE"/>
    <property type="match status" value="2"/>
</dbReference>
<feature type="transmembrane region" description="Helical" evidence="6">
    <location>
        <begin position="197"/>
        <end position="216"/>
    </location>
</feature>
<evidence type="ECO:0000256" key="1">
    <source>
        <dbReference type="ARBA" id="ARBA00004141"/>
    </source>
</evidence>
<dbReference type="PANTHER" id="PTHR32322">
    <property type="entry name" value="INNER MEMBRANE TRANSPORTER"/>
    <property type="match status" value="1"/>
</dbReference>
<protein>
    <submittedName>
        <fullName evidence="8">EamA family transporter</fullName>
    </submittedName>
</protein>
<gene>
    <name evidence="8" type="ORF">GR170_21195</name>
</gene>
<evidence type="ECO:0000313" key="8">
    <source>
        <dbReference type="EMBL" id="MXN20360.1"/>
    </source>
</evidence>
<dbReference type="InterPro" id="IPR000620">
    <property type="entry name" value="EamA_dom"/>
</dbReference>
<evidence type="ECO:0000313" key="9">
    <source>
        <dbReference type="Proteomes" id="UP000477911"/>
    </source>
</evidence>
<feature type="transmembrane region" description="Helical" evidence="6">
    <location>
        <begin position="112"/>
        <end position="129"/>
    </location>
</feature>